<dbReference type="RefSeq" id="WP_019596909.1">
    <property type="nucleotide sequence ID" value="NZ_FNQC01000002.1"/>
</dbReference>
<organism evidence="4 5">
    <name type="scientific">Rhodonellum ikkaensis</name>
    <dbReference type="NCBI Taxonomy" id="336829"/>
    <lineage>
        <taxon>Bacteria</taxon>
        <taxon>Pseudomonadati</taxon>
        <taxon>Bacteroidota</taxon>
        <taxon>Cytophagia</taxon>
        <taxon>Cytophagales</taxon>
        <taxon>Cytophagaceae</taxon>
        <taxon>Rhodonellum</taxon>
    </lineage>
</organism>
<protein>
    <submittedName>
        <fullName evidence="4">Predicted Zn-dependent peptidase</fullName>
    </submittedName>
</protein>
<dbReference type="InterPro" id="IPR007863">
    <property type="entry name" value="Peptidase_M16_C"/>
</dbReference>
<dbReference type="Proteomes" id="UP000199663">
    <property type="component" value="Unassembled WGS sequence"/>
</dbReference>
<dbReference type="Pfam" id="PF05193">
    <property type="entry name" value="Peptidase_M16_C"/>
    <property type="match status" value="1"/>
</dbReference>
<accession>A0A1H3MGH5</accession>
<dbReference type="InterPro" id="IPR050361">
    <property type="entry name" value="MPP/UQCRC_Complex"/>
</dbReference>
<feature type="domain" description="Peptidase M16 C-terminal" evidence="3">
    <location>
        <begin position="197"/>
        <end position="376"/>
    </location>
</feature>
<feature type="domain" description="Peptidase M16 N-terminal" evidence="2">
    <location>
        <begin position="79"/>
        <end position="175"/>
    </location>
</feature>
<dbReference type="EMBL" id="FNQC01000002">
    <property type="protein sequence ID" value="SDY75792.1"/>
    <property type="molecule type" value="Genomic_DNA"/>
</dbReference>
<dbReference type="InterPro" id="IPR011249">
    <property type="entry name" value="Metalloenz_LuxS/M16"/>
</dbReference>
<dbReference type="SUPFAM" id="SSF63411">
    <property type="entry name" value="LuxS/MPP-like metallohydrolase"/>
    <property type="match status" value="2"/>
</dbReference>
<feature type="chain" id="PRO_5045391873" evidence="1">
    <location>
        <begin position="20"/>
        <end position="681"/>
    </location>
</feature>
<evidence type="ECO:0000313" key="4">
    <source>
        <dbReference type="EMBL" id="SDY75792.1"/>
    </source>
</evidence>
<evidence type="ECO:0000259" key="2">
    <source>
        <dbReference type="Pfam" id="PF00675"/>
    </source>
</evidence>
<comment type="caution">
    <text evidence="4">The sequence shown here is derived from an EMBL/GenBank/DDBJ whole genome shotgun (WGS) entry which is preliminary data.</text>
</comment>
<evidence type="ECO:0000313" key="5">
    <source>
        <dbReference type="Proteomes" id="UP000199663"/>
    </source>
</evidence>
<evidence type="ECO:0000256" key="1">
    <source>
        <dbReference type="SAM" id="SignalP"/>
    </source>
</evidence>
<gene>
    <name evidence="4" type="ORF">SAMN05444412_102490</name>
</gene>
<dbReference type="Gene3D" id="3.30.830.10">
    <property type="entry name" value="Metalloenzyme, LuxS/M16 peptidase-like"/>
    <property type="match status" value="2"/>
</dbReference>
<name>A0A1H3MGH5_9BACT</name>
<evidence type="ECO:0000259" key="3">
    <source>
        <dbReference type="Pfam" id="PF05193"/>
    </source>
</evidence>
<keyword evidence="5" id="KW-1185">Reference proteome</keyword>
<reference evidence="4 5" key="1">
    <citation type="submission" date="2016-10" db="EMBL/GenBank/DDBJ databases">
        <authorList>
            <person name="Varghese N."/>
            <person name="Submissions S."/>
        </authorList>
    </citation>
    <scope>NUCLEOTIDE SEQUENCE [LARGE SCALE GENOMIC DNA]</scope>
    <source>
        <strain evidence="4 5">DSM 17997</strain>
    </source>
</reference>
<dbReference type="PANTHER" id="PTHR11851:SF224">
    <property type="entry name" value="PROCESSING PROTEASE"/>
    <property type="match status" value="1"/>
</dbReference>
<feature type="signal peptide" evidence="1">
    <location>
        <begin position="1"/>
        <end position="19"/>
    </location>
</feature>
<proteinExistence type="predicted"/>
<dbReference type="Pfam" id="PF00675">
    <property type="entry name" value="Peptidase_M16"/>
    <property type="match status" value="1"/>
</dbReference>
<dbReference type="PANTHER" id="PTHR11851">
    <property type="entry name" value="METALLOPROTEASE"/>
    <property type="match status" value="1"/>
</dbReference>
<sequence>MKKILLYFIMSLMIPAGMAQVDRSTYPEAGPAREIKLGDAESFTLKNGLKVFVVKNSKLPRVAFSLVLERDPIFEGNKAGMLGLVGEMMTAGTSNRTKDQLDQEIDFIGGSLSASANSIFASSLKKHQGKVLELMSDVLFNPIFPQEELDKLKKQSISGLATSKDDPNSISRRLSAALVYGKDHPYGESETEATINNITVEDIKGYYQTYYKPNIAYLAIVGDIDEKEARKLVEQYFSKWKKGEVPKKTYAKPALPEKNQVALVDRSASVQTVVNITYPMEMRLDNPEYLTTRVLNYILGGGSSSRLFLNLREDKGYTYGAYSSIGADKLVTSFSANASVKQTATDSSIHEMIYEIRNLADKGITQSELETAKANLSGSFGRSLESPSTIANFAINTERYKLPKDFYTTYLQRLNAITIEDVNAAAKKHLKPDNMYITVVGNGSEIKDKLTAFGEIKTFTNMGEPEKEMQMADADMTASKVIDNYITAIGGEENLKKIKTAKIESSAEIQGMKLSFLFLYDEPKAAFNQKVMMMGNVASNTTIKDGKAVMSAGGQTQELTDEQFEAAKMGMFIFPELHFEDLGYNIELDGIKDVEGEEAYKVIVTNPTGSKQVNYYSVATGLKIKNENAEAGDSSFGSYEEIQGVKYPMETVIKSPMIPVPLESKVEKIEFNVAISSEEMN</sequence>
<dbReference type="InterPro" id="IPR011765">
    <property type="entry name" value="Pept_M16_N"/>
</dbReference>
<keyword evidence="1" id="KW-0732">Signal</keyword>